<dbReference type="PANTHER" id="PTHR34298:SF2">
    <property type="entry name" value="SEGREGATION AND CONDENSATION PROTEIN B"/>
    <property type="match status" value="1"/>
</dbReference>
<dbReference type="PIRSF" id="PIRSF019345">
    <property type="entry name" value="ScpB"/>
    <property type="match status" value="1"/>
</dbReference>
<dbReference type="SUPFAM" id="SSF46785">
    <property type="entry name" value="Winged helix' DNA-binding domain"/>
    <property type="match status" value="2"/>
</dbReference>
<dbReference type="Pfam" id="PF04079">
    <property type="entry name" value="SMC_ScpB"/>
    <property type="match status" value="1"/>
</dbReference>
<evidence type="ECO:0000313" key="5">
    <source>
        <dbReference type="EMBL" id="EFG31826.1"/>
    </source>
</evidence>
<dbReference type="HOGENOM" id="CLU_045647_5_2_4"/>
<dbReference type="RefSeq" id="WP_002641145.1">
    <property type="nucleotide sequence ID" value="NZ_CP019448.1"/>
</dbReference>
<dbReference type="GO" id="GO:0051304">
    <property type="term" value="P:chromosome separation"/>
    <property type="evidence" value="ECO:0007669"/>
    <property type="project" value="InterPro"/>
</dbReference>
<dbReference type="InterPro" id="IPR036390">
    <property type="entry name" value="WH_DNA-bd_sf"/>
</dbReference>
<evidence type="ECO:0000256" key="2">
    <source>
        <dbReference type="ARBA" id="ARBA00022618"/>
    </source>
</evidence>
<dbReference type="Proteomes" id="UP000017813">
    <property type="component" value="Unassembled WGS sequence"/>
</dbReference>
<organism evidence="5 6">
    <name type="scientific">Simonsiella muelleri ATCC 29453</name>
    <dbReference type="NCBI Taxonomy" id="641147"/>
    <lineage>
        <taxon>Bacteria</taxon>
        <taxon>Pseudomonadati</taxon>
        <taxon>Pseudomonadota</taxon>
        <taxon>Betaproteobacteria</taxon>
        <taxon>Neisseriales</taxon>
        <taxon>Neisseriaceae</taxon>
        <taxon>Simonsiella</taxon>
    </lineage>
</organism>
<keyword evidence="3" id="KW-0159">Chromosome partition</keyword>
<evidence type="ECO:0000313" key="6">
    <source>
        <dbReference type="Proteomes" id="UP000017813"/>
    </source>
</evidence>
<dbReference type="GO" id="GO:0051301">
    <property type="term" value="P:cell division"/>
    <property type="evidence" value="ECO:0007669"/>
    <property type="project" value="UniProtKB-KW"/>
</dbReference>
<dbReference type="InterPro" id="IPR005234">
    <property type="entry name" value="ScpB_csome_segregation"/>
</dbReference>
<name>V9HDX0_9NEIS</name>
<reference evidence="5 6" key="1">
    <citation type="submission" date="2010-03" db="EMBL/GenBank/DDBJ databases">
        <authorList>
            <consortium name="The Broad Institute Genome Sequencing Platform"/>
            <person name="Ward D."/>
            <person name="Earl A."/>
            <person name="Feldgarden M."/>
            <person name="Gevers D."/>
            <person name="Young S."/>
            <person name="Zeng Q."/>
            <person name="Koehrsen M."/>
            <person name="Alvarado L."/>
            <person name="Berlin A.M."/>
            <person name="Borenstein D."/>
            <person name="Chapman S.B."/>
            <person name="Chen Z."/>
            <person name="Engels R."/>
            <person name="Freedman E."/>
            <person name="Gellesch M."/>
            <person name="Goldberg J."/>
            <person name="Griggs A."/>
            <person name="Gujja S."/>
            <person name="Heilman E.R."/>
            <person name="Heiman D.I."/>
            <person name="Hepburn T.A."/>
            <person name="Howarth C."/>
            <person name="Jen D."/>
            <person name="Larson L."/>
            <person name="Mehta T."/>
            <person name="Park D."/>
            <person name="Pearson M."/>
            <person name="Richards J."/>
            <person name="Roberts A."/>
            <person name="Saif S."/>
            <person name="Shea T.D."/>
            <person name="Shenoy N."/>
            <person name="Sisk P."/>
            <person name="Stolte C."/>
            <person name="Sykes S.N."/>
            <person name="Walk T."/>
            <person name="White J."/>
            <person name="Yandava C."/>
            <person name="Izard J."/>
            <person name="Baranova O.V."/>
            <person name="Blanton J.M."/>
            <person name="Tanner A.C."/>
            <person name="Dewhirst F."/>
            <person name="Haas B."/>
            <person name="Nusbaum C."/>
            <person name="Birren B."/>
        </authorList>
    </citation>
    <scope>NUCLEOTIDE SEQUENCE [LARGE SCALE GENOMIC DNA]</scope>
    <source>
        <strain evidence="5 6">ATCC 29453</strain>
    </source>
</reference>
<sequence length="187" mass="21066">MNTDALIEAALLTQPEAVSELTLRRLADPPLSEDELAEAMDLLRQRWQNRALQLVHTPLGWRFQIASAAFEWLGNLHEQRTPRYSRAVMETLAIIAYQQPVTRGDIESIRGVTVSQTVIQTLQERGWIEVIGQRDSIGKPSLWATTDQFLSDFQLNSLTDLPPLTELGELVLPDLNANESCEKSESQ</sequence>
<reference evidence="5 6" key="2">
    <citation type="submission" date="2011-10" db="EMBL/GenBank/DDBJ databases">
        <title>The Genome Sequence of Simonsiella muelleri ATCC 29453.</title>
        <authorList>
            <consortium name="The Broad Institute Genome Sequencing Platform"/>
            <consortium name="The Broad Institute Genome Sequencing Center for Infectious Disease"/>
            <person name="Earl A."/>
            <person name="Ward D."/>
            <person name="Feldgarden M."/>
            <person name="Gevers D."/>
            <person name="Izard J."/>
            <person name="Baranova O.V."/>
            <person name="Blanton J.M."/>
            <person name="Tanner A.C."/>
            <person name="Dewhirst F."/>
            <person name="Young S.K."/>
            <person name="Zeng Q."/>
            <person name="Gargeya S."/>
            <person name="Fitzgerald M."/>
            <person name="Haas B."/>
            <person name="Abouelleil A."/>
            <person name="Alvarado L."/>
            <person name="Arachchi H.M."/>
            <person name="Berlin A."/>
            <person name="Brown A."/>
            <person name="Chapman S.B."/>
            <person name="Chen Z."/>
            <person name="Dunbar C."/>
            <person name="Freedman E."/>
            <person name="Gearin G."/>
            <person name="Goldberg J."/>
            <person name="Griggs A."/>
            <person name="Gujja S."/>
            <person name="Heiman D."/>
            <person name="Howarth C."/>
            <person name="Larson L."/>
            <person name="Lui A."/>
            <person name="MacDonald P.J.P."/>
            <person name="Montmayeur A."/>
            <person name="Murphy C."/>
            <person name="Neiman D."/>
            <person name="Pearson M."/>
            <person name="Priest M."/>
            <person name="Roberts A."/>
            <person name="Saif S."/>
            <person name="Shea T."/>
            <person name="Shenoy N."/>
            <person name="Sisk P."/>
            <person name="Stolte C."/>
            <person name="Sykes S."/>
            <person name="Wortman J."/>
            <person name="Nusbaum C."/>
            <person name="Birren B."/>
        </authorList>
    </citation>
    <scope>NUCLEOTIDE SEQUENCE [LARGE SCALE GENOMIC DNA]</scope>
    <source>
        <strain evidence="5 6">ATCC 29453</strain>
    </source>
</reference>
<keyword evidence="2" id="KW-0132">Cell division</keyword>
<dbReference type="PANTHER" id="PTHR34298">
    <property type="entry name" value="SEGREGATION AND CONDENSATION PROTEIN B"/>
    <property type="match status" value="1"/>
</dbReference>
<evidence type="ECO:0000256" key="4">
    <source>
        <dbReference type="ARBA" id="ARBA00023306"/>
    </source>
</evidence>
<protein>
    <submittedName>
        <fullName evidence="5">Segregation and condensation protein B</fullName>
    </submittedName>
</protein>
<gene>
    <name evidence="5" type="ORF">HMPREF9021_00225</name>
</gene>
<dbReference type="eggNOG" id="COG1386">
    <property type="taxonomic scope" value="Bacteria"/>
</dbReference>
<dbReference type="AlphaFoldDB" id="V9HDX0"/>
<dbReference type="InterPro" id="IPR036388">
    <property type="entry name" value="WH-like_DNA-bd_sf"/>
</dbReference>
<dbReference type="STRING" id="641147.HMPREF9021_00225"/>
<comment type="caution">
    <text evidence="5">The sequence shown here is derived from an EMBL/GenBank/DDBJ whole genome shotgun (WGS) entry which is preliminary data.</text>
</comment>
<dbReference type="KEGG" id="smur:BWP33_01445"/>
<evidence type="ECO:0000256" key="1">
    <source>
        <dbReference type="ARBA" id="ARBA00022490"/>
    </source>
</evidence>
<dbReference type="OrthoDB" id="9806226at2"/>
<evidence type="ECO:0000256" key="3">
    <source>
        <dbReference type="ARBA" id="ARBA00022829"/>
    </source>
</evidence>
<accession>V9HDX0</accession>
<proteinExistence type="predicted"/>
<keyword evidence="4" id="KW-0131">Cell cycle</keyword>
<keyword evidence="6" id="KW-1185">Reference proteome</keyword>
<keyword evidence="1" id="KW-0963">Cytoplasm</keyword>
<dbReference type="Gene3D" id="1.10.10.10">
    <property type="entry name" value="Winged helix-like DNA-binding domain superfamily/Winged helix DNA-binding domain"/>
    <property type="match status" value="2"/>
</dbReference>
<dbReference type="EMBL" id="ADCY02000004">
    <property type="protein sequence ID" value="EFG31826.1"/>
    <property type="molecule type" value="Genomic_DNA"/>
</dbReference>